<protein>
    <recommendedName>
        <fullName evidence="4">Secreted protein</fullName>
    </recommendedName>
</protein>
<gene>
    <name evidence="2" type="ORF">FF38_11875</name>
</gene>
<evidence type="ECO:0000256" key="1">
    <source>
        <dbReference type="SAM" id="SignalP"/>
    </source>
</evidence>
<comment type="caution">
    <text evidence="2">The sequence shown here is derived from an EMBL/GenBank/DDBJ whole genome shotgun (WGS) entry which is preliminary data.</text>
</comment>
<name>A0A0L0BYD5_LUCCU</name>
<dbReference type="EMBL" id="JRES01001160">
    <property type="protein sequence ID" value="KNC25047.1"/>
    <property type="molecule type" value="Genomic_DNA"/>
</dbReference>
<dbReference type="STRING" id="7375.A0A0L0BYD5"/>
<accession>A0A0L0BYD5</accession>
<sequence length="99" mass="11149">MLKIFVLILLISIIHIYDVPIVFANKTKSLFLECSCLHAQDHNGTSTSPSLVALNASTVRHAKNDCFIIFISGSNEEIVSVRFKHIQLRPKYTYSQQNG</sequence>
<reference evidence="2 3" key="1">
    <citation type="journal article" date="2015" name="Nat. Commun.">
        <title>Lucilia cuprina genome unlocks parasitic fly biology to underpin future interventions.</title>
        <authorList>
            <person name="Anstead C.A."/>
            <person name="Korhonen P.K."/>
            <person name="Young N.D."/>
            <person name="Hall R.S."/>
            <person name="Jex A.R."/>
            <person name="Murali S.C."/>
            <person name="Hughes D.S."/>
            <person name="Lee S.F."/>
            <person name="Perry T."/>
            <person name="Stroehlein A.J."/>
            <person name="Ansell B.R."/>
            <person name="Breugelmans B."/>
            <person name="Hofmann A."/>
            <person name="Qu J."/>
            <person name="Dugan S."/>
            <person name="Lee S.L."/>
            <person name="Chao H."/>
            <person name="Dinh H."/>
            <person name="Han Y."/>
            <person name="Doddapaneni H.V."/>
            <person name="Worley K.C."/>
            <person name="Muzny D.M."/>
            <person name="Ioannidis P."/>
            <person name="Waterhouse R.M."/>
            <person name="Zdobnov E.M."/>
            <person name="James P.J."/>
            <person name="Bagnall N.H."/>
            <person name="Kotze A.C."/>
            <person name="Gibbs R.A."/>
            <person name="Richards S."/>
            <person name="Batterham P."/>
            <person name="Gasser R.B."/>
        </authorList>
    </citation>
    <scope>NUCLEOTIDE SEQUENCE [LARGE SCALE GENOMIC DNA]</scope>
    <source>
        <strain evidence="2 3">LS</strain>
        <tissue evidence="2">Full body</tissue>
    </source>
</reference>
<dbReference type="AlphaFoldDB" id="A0A0L0BYD5"/>
<keyword evidence="3" id="KW-1185">Reference proteome</keyword>
<proteinExistence type="predicted"/>
<evidence type="ECO:0008006" key="4">
    <source>
        <dbReference type="Google" id="ProtNLM"/>
    </source>
</evidence>
<evidence type="ECO:0000313" key="3">
    <source>
        <dbReference type="Proteomes" id="UP000037069"/>
    </source>
</evidence>
<evidence type="ECO:0000313" key="2">
    <source>
        <dbReference type="EMBL" id="KNC25047.1"/>
    </source>
</evidence>
<keyword evidence="1" id="KW-0732">Signal</keyword>
<dbReference type="Proteomes" id="UP000037069">
    <property type="component" value="Unassembled WGS sequence"/>
</dbReference>
<organism evidence="2 3">
    <name type="scientific">Lucilia cuprina</name>
    <name type="common">Green bottle fly</name>
    <name type="synonym">Australian sheep blowfly</name>
    <dbReference type="NCBI Taxonomy" id="7375"/>
    <lineage>
        <taxon>Eukaryota</taxon>
        <taxon>Metazoa</taxon>
        <taxon>Ecdysozoa</taxon>
        <taxon>Arthropoda</taxon>
        <taxon>Hexapoda</taxon>
        <taxon>Insecta</taxon>
        <taxon>Pterygota</taxon>
        <taxon>Neoptera</taxon>
        <taxon>Endopterygota</taxon>
        <taxon>Diptera</taxon>
        <taxon>Brachycera</taxon>
        <taxon>Muscomorpha</taxon>
        <taxon>Oestroidea</taxon>
        <taxon>Calliphoridae</taxon>
        <taxon>Luciliinae</taxon>
        <taxon>Lucilia</taxon>
    </lineage>
</organism>
<feature type="chain" id="PRO_5005535264" description="Secreted protein" evidence="1">
    <location>
        <begin position="25"/>
        <end position="99"/>
    </location>
</feature>
<feature type="signal peptide" evidence="1">
    <location>
        <begin position="1"/>
        <end position="24"/>
    </location>
</feature>